<dbReference type="RefSeq" id="WP_036601431.1">
    <property type="nucleotide sequence ID" value="NZ_CP076607.1"/>
</dbReference>
<dbReference type="PANTHER" id="PTHR30461">
    <property type="entry name" value="DNA-INVERTASE FROM LAMBDOID PROPHAGE"/>
    <property type="match status" value="1"/>
</dbReference>
<dbReference type="InterPro" id="IPR050639">
    <property type="entry name" value="SSR_resolvase"/>
</dbReference>
<feature type="active site" description="O-(5'-phospho-DNA)-serine intermediate" evidence="4 5">
    <location>
        <position position="14"/>
    </location>
</feature>
<dbReference type="Pfam" id="PF13408">
    <property type="entry name" value="Zn_ribbon_recom"/>
    <property type="match status" value="1"/>
</dbReference>
<dbReference type="SMART" id="SM00857">
    <property type="entry name" value="Resolvase"/>
    <property type="match status" value="1"/>
</dbReference>
<dbReference type="InterPro" id="IPR025827">
    <property type="entry name" value="Zn_ribbon_recom_dom"/>
</dbReference>
<dbReference type="PANTHER" id="PTHR30461:SF23">
    <property type="entry name" value="DNA RECOMBINASE-RELATED"/>
    <property type="match status" value="1"/>
</dbReference>
<name>A0A1H8TKE5_9BACL</name>
<evidence type="ECO:0000313" key="8">
    <source>
        <dbReference type="EMBL" id="QWU16246.1"/>
    </source>
</evidence>
<keyword evidence="1" id="KW-0229">DNA integration</keyword>
<evidence type="ECO:0000256" key="3">
    <source>
        <dbReference type="ARBA" id="ARBA00023172"/>
    </source>
</evidence>
<protein>
    <submittedName>
        <fullName evidence="8">Recombinase family protein</fullName>
    </submittedName>
    <submittedName>
        <fullName evidence="9">Site-specific DNA recombinase</fullName>
    </submittedName>
</protein>
<keyword evidence="3" id="KW-0233">DNA recombination</keyword>
<dbReference type="InterPro" id="IPR011109">
    <property type="entry name" value="DNA_bind_recombinase_dom"/>
</dbReference>
<dbReference type="PROSITE" id="PS00397">
    <property type="entry name" value="RECOMBINASES_1"/>
    <property type="match status" value="1"/>
</dbReference>
<evidence type="ECO:0000313" key="11">
    <source>
        <dbReference type="Proteomes" id="UP000683429"/>
    </source>
</evidence>
<evidence type="ECO:0000259" key="7">
    <source>
        <dbReference type="PROSITE" id="PS51737"/>
    </source>
</evidence>
<evidence type="ECO:0000313" key="9">
    <source>
        <dbReference type="EMBL" id="SEO91024.1"/>
    </source>
</evidence>
<dbReference type="Pfam" id="PF07508">
    <property type="entry name" value="Recombinase"/>
    <property type="match status" value="1"/>
</dbReference>
<evidence type="ECO:0000256" key="1">
    <source>
        <dbReference type="ARBA" id="ARBA00022908"/>
    </source>
</evidence>
<dbReference type="Gene3D" id="3.90.1750.20">
    <property type="entry name" value="Putative Large Serine Recombinase, Chain B, Domain 2"/>
    <property type="match status" value="1"/>
</dbReference>
<feature type="domain" description="Recombinase" evidence="7">
    <location>
        <begin position="161"/>
        <end position="289"/>
    </location>
</feature>
<feature type="domain" description="Resolvase/invertase-type recombinase catalytic" evidence="6">
    <location>
        <begin position="6"/>
        <end position="154"/>
    </location>
</feature>
<dbReference type="EMBL" id="FODH01000014">
    <property type="protein sequence ID" value="SEO91024.1"/>
    <property type="molecule type" value="Genomic_DNA"/>
</dbReference>
<sequence>MEKINRVAIYARVSTDEQAEHGYSIDAQLETLRNYCTLYKKQIVGEYVDRGISGKSIEGRYELQRLIQDVKAGLIDEVTVWKFNRMARKSIDLLQIVDILEKNNVTFRSFSENFETQTPMGRFGLQMMGAVGELERNTIVDNVKMGHRQRAKTGKHNGKVPIGYRIEGSANGRGRETKLVIVEEEALLIRKIFELYASGQGLKAIANQLNREGYLTGTKNPFSTCAVRDLLDNPMFVGKIRYNQYENWGEKRRRGKNDHPILVDGQHPPIINRNLWDKVQLLRKKKSFMPKKRFEGEYLLTGIIRCPECGAAMTASRTVNTNKDGTKVTRMYYSCGNFRSKGSSVCHANSIRKIEAEKAVMDRIQNVLDQPQILKAIVKSVNERKSGRIKPLRDELSGVNARIAILEGKRRKYLGLYELDQIDRDLFSERLKDINSELDNELTQKSRLELELQGDGAEPVPFELVRSLIERLDDLLRKSPFEQRKTLMHLIVKKINLDDKRRVKNVELCFDSETEKHFLSVAPSAEQMAEGAFSVIRESPEYNQTLSIII</sequence>
<evidence type="ECO:0000259" key="6">
    <source>
        <dbReference type="PROSITE" id="PS51736"/>
    </source>
</evidence>
<dbReference type="Proteomes" id="UP000683429">
    <property type="component" value="Chromosome"/>
</dbReference>
<dbReference type="EMBL" id="CP076607">
    <property type="protein sequence ID" value="QWU16246.1"/>
    <property type="molecule type" value="Genomic_DNA"/>
</dbReference>
<dbReference type="Pfam" id="PF00239">
    <property type="entry name" value="Resolvase"/>
    <property type="match status" value="1"/>
</dbReference>
<evidence type="ECO:0000256" key="5">
    <source>
        <dbReference type="PROSITE-ProRule" id="PRU10137"/>
    </source>
</evidence>
<evidence type="ECO:0000256" key="2">
    <source>
        <dbReference type="ARBA" id="ARBA00023125"/>
    </source>
</evidence>
<dbReference type="CDD" id="cd03768">
    <property type="entry name" value="SR_ResInv"/>
    <property type="match status" value="1"/>
</dbReference>
<proteinExistence type="predicted"/>
<dbReference type="STRING" id="1333845.SAMN04487895_11488"/>
<reference evidence="8 11" key="2">
    <citation type="submission" date="2021-06" db="EMBL/GenBank/DDBJ databases">
        <title>Whole genome sequence of Paenibacillus sophorae DSM23020 for comparative genomics.</title>
        <authorList>
            <person name="Kim M.-J."/>
            <person name="Lee G."/>
            <person name="Shin J.-H."/>
        </authorList>
    </citation>
    <scope>NUCLEOTIDE SEQUENCE [LARGE SCALE GENOMIC DNA]</scope>
    <source>
        <strain evidence="8 11">DSM 23020</strain>
    </source>
</reference>
<dbReference type="Gene3D" id="3.40.50.1390">
    <property type="entry name" value="Resolvase, N-terminal catalytic domain"/>
    <property type="match status" value="1"/>
</dbReference>
<reference evidence="9 10" key="1">
    <citation type="submission" date="2016-10" db="EMBL/GenBank/DDBJ databases">
        <authorList>
            <person name="de Groot N.N."/>
        </authorList>
    </citation>
    <scope>NUCLEOTIDE SEQUENCE [LARGE SCALE GENOMIC DNA]</scope>
    <source>
        <strain evidence="9 10">CGMCC 1.10238</strain>
    </source>
</reference>
<organism evidence="9 10">
    <name type="scientific">Paenibacillus sophorae</name>
    <dbReference type="NCBI Taxonomy" id="1333845"/>
    <lineage>
        <taxon>Bacteria</taxon>
        <taxon>Bacillati</taxon>
        <taxon>Bacillota</taxon>
        <taxon>Bacilli</taxon>
        <taxon>Bacillales</taxon>
        <taxon>Paenibacillaceae</taxon>
        <taxon>Paenibacillus</taxon>
    </lineage>
</organism>
<dbReference type="InterPro" id="IPR006119">
    <property type="entry name" value="Resolv_N"/>
</dbReference>
<keyword evidence="11" id="KW-1185">Reference proteome</keyword>
<accession>A0A1H8TKE5</accession>
<dbReference type="Proteomes" id="UP000198809">
    <property type="component" value="Unassembled WGS sequence"/>
</dbReference>
<dbReference type="InterPro" id="IPR038109">
    <property type="entry name" value="DNA_bind_recomb_sf"/>
</dbReference>
<dbReference type="OrthoDB" id="9811097at2"/>
<gene>
    <name evidence="8" type="ORF">KP014_02945</name>
    <name evidence="9" type="ORF">SAMN04487895_11488</name>
</gene>
<evidence type="ECO:0000256" key="4">
    <source>
        <dbReference type="PIRSR" id="PIRSR606118-50"/>
    </source>
</evidence>
<dbReference type="InterPro" id="IPR006118">
    <property type="entry name" value="Recombinase_CS"/>
</dbReference>
<dbReference type="InterPro" id="IPR036162">
    <property type="entry name" value="Resolvase-like_N_sf"/>
</dbReference>
<dbReference type="AlphaFoldDB" id="A0A1H8TKE5"/>
<keyword evidence="2" id="KW-0238">DNA-binding</keyword>
<dbReference type="GO" id="GO:0015074">
    <property type="term" value="P:DNA integration"/>
    <property type="evidence" value="ECO:0007669"/>
    <property type="project" value="UniProtKB-KW"/>
</dbReference>
<dbReference type="PROSITE" id="PS51736">
    <property type="entry name" value="RECOMBINASES_3"/>
    <property type="match status" value="1"/>
</dbReference>
<dbReference type="SUPFAM" id="SSF53041">
    <property type="entry name" value="Resolvase-like"/>
    <property type="match status" value="1"/>
</dbReference>
<evidence type="ECO:0000313" key="10">
    <source>
        <dbReference type="Proteomes" id="UP000198809"/>
    </source>
</evidence>
<dbReference type="GO" id="GO:0000150">
    <property type="term" value="F:DNA strand exchange activity"/>
    <property type="evidence" value="ECO:0007669"/>
    <property type="project" value="InterPro"/>
</dbReference>
<dbReference type="GO" id="GO:0003677">
    <property type="term" value="F:DNA binding"/>
    <property type="evidence" value="ECO:0007669"/>
    <property type="project" value="UniProtKB-KW"/>
</dbReference>
<dbReference type="PROSITE" id="PS51737">
    <property type="entry name" value="RECOMBINASE_DNA_BIND"/>
    <property type="match status" value="1"/>
</dbReference>